<name>A0AAV4PN25_CAEEX</name>
<comment type="caution">
    <text evidence="1">The sequence shown here is derived from an EMBL/GenBank/DDBJ whole genome shotgun (WGS) entry which is preliminary data.</text>
</comment>
<organism evidence="1 2">
    <name type="scientific">Caerostris extrusa</name>
    <name type="common">Bark spider</name>
    <name type="synonym">Caerostris bankana</name>
    <dbReference type="NCBI Taxonomy" id="172846"/>
    <lineage>
        <taxon>Eukaryota</taxon>
        <taxon>Metazoa</taxon>
        <taxon>Ecdysozoa</taxon>
        <taxon>Arthropoda</taxon>
        <taxon>Chelicerata</taxon>
        <taxon>Arachnida</taxon>
        <taxon>Araneae</taxon>
        <taxon>Araneomorphae</taxon>
        <taxon>Entelegynae</taxon>
        <taxon>Araneoidea</taxon>
        <taxon>Araneidae</taxon>
        <taxon>Caerostris</taxon>
    </lineage>
</organism>
<sequence length="120" mass="13303">MDDLLKKVAFACNEPSLLEPQQPTLLLSILALPLPLFGFPVSSFPVGYVRGYFPPCRLFYIDCQNDPNIEYNTGGSSTSILTFVSPGVPLNFWRLFRISNDPSDLQILTSPLCSDSSNEL</sequence>
<proteinExistence type="predicted"/>
<evidence type="ECO:0000313" key="1">
    <source>
        <dbReference type="EMBL" id="GIX98365.1"/>
    </source>
</evidence>
<dbReference type="Proteomes" id="UP001054945">
    <property type="component" value="Unassembled WGS sequence"/>
</dbReference>
<keyword evidence="2" id="KW-1185">Reference proteome</keyword>
<dbReference type="AlphaFoldDB" id="A0AAV4PN25"/>
<protein>
    <submittedName>
        <fullName evidence="1">Uncharacterized protein</fullName>
    </submittedName>
</protein>
<gene>
    <name evidence="1" type="ORF">CEXT_528421</name>
</gene>
<accession>A0AAV4PN25</accession>
<dbReference type="EMBL" id="BPLR01004898">
    <property type="protein sequence ID" value="GIX98365.1"/>
    <property type="molecule type" value="Genomic_DNA"/>
</dbReference>
<evidence type="ECO:0000313" key="2">
    <source>
        <dbReference type="Proteomes" id="UP001054945"/>
    </source>
</evidence>
<reference evidence="1 2" key="1">
    <citation type="submission" date="2021-06" db="EMBL/GenBank/DDBJ databases">
        <title>Caerostris extrusa draft genome.</title>
        <authorList>
            <person name="Kono N."/>
            <person name="Arakawa K."/>
        </authorList>
    </citation>
    <scope>NUCLEOTIDE SEQUENCE [LARGE SCALE GENOMIC DNA]</scope>
</reference>